<sequence length="107" mass="12100">METEILSRNLATIAKNMLLMPDTIISQNTGSKNRPGTDRPVLGGYCTLNRRMIGHKRKPSVSWLEITKPRNSPVTLYSRVGKYLYRLGEEWEVESADFRGVGEAEDS</sequence>
<name>A0A0C3C8U9_OIDMZ</name>
<reference evidence="1 2" key="1">
    <citation type="submission" date="2014-04" db="EMBL/GenBank/DDBJ databases">
        <authorList>
            <consortium name="DOE Joint Genome Institute"/>
            <person name="Kuo A."/>
            <person name="Martino E."/>
            <person name="Perotto S."/>
            <person name="Kohler A."/>
            <person name="Nagy L.G."/>
            <person name="Floudas D."/>
            <person name="Copeland A."/>
            <person name="Barry K.W."/>
            <person name="Cichocki N."/>
            <person name="Veneault-Fourrey C."/>
            <person name="LaButti K."/>
            <person name="Lindquist E.A."/>
            <person name="Lipzen A."/>
            <person name="Lundell T."/>
            <person name="Morin E."/>
            <person name="Murat C."/>
            <person name="Sun H."/>
            <person name="Tunlid A."/>
            <person name="Henrissat B."/>
            <person name="Grigoriev I.V."/>
            <person name="Hibbett D.S."/>
            <person name="Martin F."/>
            <person name="Nordberg H.P."/>
            <person name="Cantor M.N."/>
            <person name="Hua S.X."/>
        </authorList>
    </citation>
    <scope>NUCLEOTIDE SEQUENCE [LARGE SCALE GENOMIC DNA]</scope>
    <source>
        <strain evidence="1 2">Zn</strain>
    </source>
</reference>
<evidence type="ECO:0000313" key="1">
    <source>
        <dbReference type="EMBL" id="KIM95338.1"/>
    </source>
</evidence>
<organism evidence="1 2">
    <name type="scientific">Oidiodendron maius (strain Zn)</name>
    <dbReference type="NCBI Taxonomy" id="913774"/>
    <lineage>
        <taxon>Eukaryota</taxon>
        <taxon>Fungi</taxon>
        <taxon>Dikarya</taxon>
        <taxon>Ascomycota</taxon>
        <taxon>Pezizomycotina</taxon>
        <taxon>Leotiomycetes</taxon>
        <taxon>Leotiomycetes incertae sedis</taxon>
        <taxon>Myxotrichaceae</taxon>
        <taxon>Oidiodendron</taxon>
    </lineage>
</organism>
<proteinExistence type="predicted"/>
<dbReference type="AlphaFoldDB" id="A0A0C3C8U9"/>
<accession>A0A0C3C8U9</accession>
<reference evidence="2" key="2">
    <citation type="submission" date="2015-01" db="EMBL/GenBank/DDBJ databases">
        <title>Evolutionary Origins and Diversification of the Mycorrhizal Mutualists.</title>
        <authorList>
            <consortium name="DOE Joint Genome Institute"/>
            <consortium name="Mycorrhizal Genomics Consortium"/>
            <person name="Kohler A."/>
            <person name="Kuo A."/>
            <person name="Nagy L.G."/>
            <person name="Floudas D."/>
            <person name="Copeland A."/>
            <person name="Barry K.W."/>
            <person name="Cichocki N."/>
            <person name="Veneault-Fourrey C."/>
            <person name="LaButti K."/>
            <person name="Lindquist E.A."/>
            <person name="Lipzen A."/>
            <person name="Lundell T."/>
            <person name="Morin E."/>
            <person name="Murat C."/>
            <person name="Riley R."/>
            <person name="Ohm R."/>
            <person name="Sun H."/>
            <person name="Tunlid A."/>
            <person name="Henrissat B."/>
            <person name="Grigoriev I.V."/>
            <person name="Hibbett D.S."/>
            <person name="Martin F."/>
        </authorList>
    </citation>
    <scope>NUCLEOTIDE SEQUENCE [LARGE SCALE GENOMIC DNA]</scope>
    <source>
        <strain evidence="2">Zn</strain>
    </source>
</reference>
<dbReference type="EMBL" id="KN832887">
    <property type="protein sequence ID" value="KIM95338.1"/>
    <property type="molecule type" value="Genomic_DNA"/>
</dbReference>
<keyword evidence="2" id="KW-1185">Reference proteome</keyword>
<evidence type="ECO:0000313" key="2">
    <source>
        <dbReference type="Proteomes" id="UP000054321"/>
    </source>
</evidence>
<dbReference type="InParanoid" id="A0A0C3C8U9"/>
<protein>
    <submittedName>
        <fullName evidence="1">Uncharacterized protein</fullName>
    </submittedName>
</protein>
<dbReference type="HOGENOM" id="CLU_2210749_0_0_1"/>
<dbReference type="Proteomes" id="UP000054321">
    <property type="component" value="Unassembled WGS sequence"/>
</dbReference>
<gene>
    <name evidence="1" type="ORF">OIDMADRAFT_34103</name>
</gene>